<protein>
    <recommendedName>
        <fullName evidence="4">MARVEL domain-containing protein</fullName>
    </recommendedName>
</protein>
<keyword evidence="1" id="KW-0812">Transmembrane</keyword>
<keyword evidence="1" id="KW-1133">Transmembrane helix</keyword>
<dbReference type="EnsemblMetazoa" id="XM_022799632">
    <property type="protein sequence ID" value="XP_022655367"/>
    <property type="gene ID" value="LOC111247970"/>
</dbReference>
<feature type="transmembrane region" description="Helical" evidence="1">
    <location>
        <begin position="65"/>
        <end position="89"/>
    </location>
</feature>
<keyword evidence="1" id="KW-0472">Membrane</keyword>
<dbReference type="RefSeq" id="XP_022655349.1">
    <property type="nucleotide sequence ID" value="XM_022799614.1"/>
</dbReference>
<accession>A0A7M7M7H5</accession>
<dbReference type="RefSeq" id="XP_022655341.1">
    <property type="nucleotide sequence ID" value="XM_022799606.1"/>
</dbReference>
<evidence type="ECO:0000313" key="2">
    <source>
        <dbReference type="EnsemblMetazoa" id="XP_022655367"/>
    </source>
</evidence>
<sequence>MSTQYRQTTVVTTTTTSPGGVITINRSFVSSVSGILTFLEVVFALIIFILTVQTRDRPYAYAYNLPLYFVNLTSFCFLVVLSLIILAAFLSITGTILPTTFFFMILHWAGFGMYLMGGVGMLIKDYNEAVLVAGAAMCLVAAACHVMHVMLAQRGRV</sequence>
<dbReference type="KEGG" id="vde:111247970"/>
<dbReference type="EnsemblMetazoa" id="XM_022799614">
    <property type="protein sequence ID" value="XP_022655349"/>
    <property type="gene ID" value="LOC111247970"/>
</dbReference>
<evidence type="ECO:0000313" key="3">
    <source>
        <dbReference type="Proteomes" id="UP000594260"/>
    </source>
</evidence>
<evidence type="ECO:0008006" key="4">
    <source>
        <dbReference type="Google" id="ProtNLM"/>
    </source>
</evidence>
<dbReference type="RefSeq" id="XP_022655358.1">
    <property type="nucleotide sequence ID" value="XM_022799623.1"/>
</dbReference>
<dbReference type="EnsemblMetazoa" id="XM_022799606">
    <property type="protein sequence ID" value="XP_022655341"/>
    <property type="gene ID" value="LOC111247970"/>
</dbReference>
<feature type="transmembrane region" description="Helical" evidence="1">
    <location>
        <begin position="101"/>
        <end position="123"/>
    </location>
</feature>
<dbReference type="OMA" id="TYWLISF"/>
<evidence type="ECO:0000256" key="1">
    <source>
        <dbReference type="SAM" id="Phobius"/>
    </source>
</evidence>
<reference evidence="2" key="1">
    <citation type="submission" date="2021-01" db="UniProtKB">
        <authorList>
            <consortium name="EnsemblMetazoa"/>
        </authorList>
    </citation>
    <scope>IDENTIFICATION</scope>
</reference>
<keyword evidence="3" id="KW-1185">Reference proteome</keyword>
<dbReference type="EnsemblMetazoa" id="XM_022799623">
    <property type="protein sequence ID" value="XP_022655358"/>
    <property type="gene ID" value="LOC111247970"/>
</dbReference>
<dbReference type="RefSeq" id="XP_022655367.1">
    <property type="nucleotide sequence ID" value="XM_022799632.1"/>
</dbReference>
<dbReference type="InParanoid" id="A0A7M7M7H5"/>
<dbReference type="OrthoDB" id="6481667at2759"/>
<name>A0A7M7M7H5_VARDE</name>
<feature type="transmembrane region" description="Helical" evidence="1">
    <location>
        <begin position="129"/>
        <end position="151"/>
    </location>
</feature>
<proteinExistence type="predicted"/>
<dbReference type="GeneID" id="111247970"/>
<dbReference type="Proteomes" id="UP000594260">
    <property type="component" value="Unplaced"/>
</dbReference>
<organism evidence="2 3">
    <name type="scientific">Varroa destructor</name>
    <name type="common">Honeybee mite</name>
    <dbReference type="NCBI Taxonomy" id="109461"/>
    <lineage>
        <taxon>Eukaryota</taxon>
        <taxon>Metazoa</taxon>
        <taxon>Ecdysozoa</taxon>
        <taxon>Arthropoda</taxon>
        <taxon>Chelicerata</taxon>
        <taxon>Arachnida</taxon>
        <taxon>Acari</taxon>
        <taxon>Parasitiformes</taxon>
        <taxon>Mesostigmata</taxon>
        <taxon>Gamasina</taxon>
        <taxon>Dermanyssoidea</taxon>
        <taxon>Varroidae</taxon>
        <taxon>Varroa</taxon>
    </lineage>
</organism>
<dbReference type="AlphaFoldDB" id="A0A7M7M7H5"/>
<feature type="transmembrane region" description="Helical" evidence="1">
    <location>
        <begin position="32"/>
        <end position="53"/>
    </location>
</feature>